<feature type="region of interest" description="Disordered" evidence="6">
    <location>
        <begin position="27"/>
        <end position="59"/>
    </location>
</feature>
<evidence type="ECO:0000256" key="6">
    <source>
        <dbReference type="SAM" id="MobiDB-lite"/>
    </source>
</evidence>
<feature type="compositionally biased region" description="Polar residues" evidence="6">
    <location>
        <begin position="320"/>
        <end position="336"/>
    </location>
</feature>
<name>A0A6U5B688_HEMAN</name>
<evidence type="ECO:0000256" key="2">
    <source>
        <dbReference type="ARBA" id="ARBA00022490"/>
    </source>
</evidence>
<evidence type="ECO:0000256" key="4">
    <source>
        <dbReference type="ARBA" id="ARBA00023273"/>
    </source>
</evidence>
<keyword evidence="2" id="KW-0963">Cytoplasm</keyword>
<comment type="subcellular location">
    <subcellularLocation>
        <location evidence="1">Cytoplasm</location>
        <location evidence="1">Cytoskeleton</location>
        <location evidence="1">Cilium axoneme</location>
    </subcellularLocation>
</comment>
<dbReference type="GO" id="GO:0005930">
    <property type="term" value="C:axoneme"/>
    <property type="evidence" value="ECO:0007669"/>
    <property type="project" value="UniProtKB-SubCell"/>
</dbReference>
<keyword evidence="3" id="KW-0206">Cytoskeleton</keyword>
<protein>
    <recommendedName>
        <fullName evidence="7">Ciliary microtubule inner protein 2A-C-like domain-containing protein</fullName>
    </recommendedName>
</protein>
<evidence type="ECO:0000259" key="7">
    <source>
        <dbReference type="Pfam" id="PF10629"/>
    </source>
</evidence>
<accession>A0A6U5B688</accession>
<dbReference type="Pfam" id="PF10629">
    <property type="entry name" value="CMI2B-like"/>
    <property type="match status" value="1"/>
</dbReference>
<dbReference type="InterPro" id="IPR018902">
    <property type="entry name" value="CMI2A-C-like_dom"/>
</dbReference>
<keyword evidence="4" id="KW-0966">Cell projection</keyword>
<evidence type="ECO:0000256" key="1">
    <source>
        <dbReference type="ARBA" id="ARBA00004430"/>
    </source>
</evidence>
<evidence type="ECO:0000256" key="5">
    <source>
        <dbReference type="ARBA" id="ARBA00035661"/>
    </source>
</evidence>
<feature type="region of interest" description="Disordered" evidence="6">
    <location>
        <begin position="312"/>
        <end position="346"/>
    </location>
</feature>
<gene>
    <name evidence="9" type="ORF">HAND00432_LOCUS28602</name>
    <name evidence="8" type="ORF">HAND1043_LOCUS1509</name>
</gene>
<proteinExistence type="inferred from homology"/>
<sequence>MSMDWMKEGPEGNARLIQELKRRRAAMQTAGGGRPELEPLERNLDTSFTSQQSQEDWERSDKFMQAMETRLPNSIPWGIDRKYFKFEKLPTLAPATTNYIPSPEGNSRIVPQLIPGYTGHVGKLKHSIGNTYGNATARMLGRVSPAFVPMHEGLETNQPFTLQRTGYPTFQHTPWQRSRPDTANRKAMRDPILRELSVDIVQRISNQLISRVGGKTRYPMNKVVLDVKRACDEVFHPRIGLNTGAHPNADSGAELTEEQAKRAFALLRIEMLDKDIHQLFRQLSRPTDMGRLRVDVLCAALEHKQAEHPLVRDPMAKRGVSQNNLSRPTTQASTFRPKTPWAQDDS</sequence>
<organism evidence="8">
    <name type="scientific">Hemiselmis andersenii</name>
    <name type="common">Cryptophyte alga</name>
    <dbReference type="NCBI Taxonomy" id="464988"/>
    <lineage>
        <taxon>Eukaryota</taxon>
        <taxon>Cryptophyceae</taxon>
        <taxon>Cryptomonadales</taxon>
        <taxon>Hemiselmidaceae</taxon>
        <taxon>Hemiselmis</taxon>
    </lineage>
</organism>
<feature type="domain" description="Ciliary microtubule inner protein 2A-C-like" evidence="7">
    <location>
        <begin position="111"/>
        <end position="140"/>
    </location>
</feature>
<evidence type="ECO:0000256" key="3">
    <source>
        <dbReference type="ARBA" id="ARBA00023212"/>
    </source>
</evidence>
<reference evidence="8" key="1">
    <citation type="submission" date="2021-01" db="EMBL/GenBank/DDBJ databases">
        <authorList>
            <person name="Corre E."/>
            <person name="Pelletier E."/>
            <person name="Niang G."/>
            <person name="Scheremetjew M."/>
            <person name="Finn R."/>
            <person name="Kale V."/>
            <person name="Holt S."/>
            <person name="Cochrane G."/>
            <person name="Meng A."/>
            <person name="Brown T."/>
            <person name="Cohen L."/>
        </authorList>
    </citation>
    <scope>NUCLEOTIDE SEQUENCE</scope>
    <source>
        <strain evidence="8">CCMP441</strain>
        <strain evidence="9">CCMP644</strain>
    </source>
</reference>
<dbReference type="EMBL" id="HBFK01002481">
    <property type="protein sequence ID" value="CAD8735018.1"/>
    <property type="molecule type" value="Transcribed_RNA"/>
</dbReference>
<comment type="similarity">
    <text evidence="5">Belongs to the CIMIP2 family.</text>
</comment>
<feature type="compositionally biased region" description="Polar residues" evidence="6">
    <location>
        <begin position="45"/>
        <end position="54"/>
    </location>
</feature>
<dbReference type="AlphaFoldDB" id="A0A6U5B688"/>
<evidence type="ECO:0000313" key="9">
    <source>
        <dbReference type="EMBL" id="CAD8977594.1"/>
    </source>
</evidence>
<evidence type="ECO:0000313" key="8">
    <source>
        <dbReference type="EMBL" id="CAD8735018.1"/>
    </source>
</evidence>
<dbReference type="EMBL" id="HBFX01047568">
    <property type="protein sequence ID" value="CAD8977594.1"/>
    <property type="molecule type" value="Transcribed_RNA"/>
</dbReference>
<feature type="compositionally biased region" description="Basic and acidic residues" evidence="6">
    <location>
        <begin position="35"/>
        <end position="44"/>
    </location>
</feature>